<accession>A0A1M6NYQ6</accession>
<sequence length="474" mass="53039">MDNGLSRAAVAANRFGLGAGPGELQEIAHDPKGWVLAQLEAPEPLGEPLQGLAGSSEYLERLIEYRRDRRAARRQQAREKGEQVALPTFGERFNGDILREVQLRARQQCATTSPVHERLVMFWSNHFTVSAEKQSVRLLAGAFEREAIRPHIGEDFATLLLGAEQHPAMLMYLDNAGSIGPGSRMGRWRNQRAEKGRGKPVGINENLAREAMELHGLGVDGGYRQQDVLELARALTGWRTRLQVPDNSKARPLTSHGSVFQRRAHEPGSRRLLGETFSQRHAAQGRAMLSFLADQPAAATHVAAALARHYVADDPPSDLVEHLARTYRQHKGQLLPVYRALFTHELAWQETPRKFRRPDEYLMALHRALGQLPAVKGARWKRELRLLGQPSFRPGSPAGWGDTADDWIGADALWKRLLIARRHAKRLARMRDPMELAQDSLGPQLRESTAVAISQADRRQGAAIVLASPEFQWR</sequence>
<protein>
    <submittedName>
        <fullName evidence="2">Uncharacterized conserved protein, DUF1800 family</fullName>
    </submittedName>
</protein>
<organism evidence="2 3">
    <name type="scientific">Halomonas caseinilytica</name>
    <dbReference type="NCBI Taxonomy" id="438744"/>
    <lineage>
        <taxon>Bacteria</taxon>
        <taxon>Pseudomonadati</taxon>
        <taxon>Pseudomonadota</taxon>
        <taxon>Gammaproteobacteria</taxon>
        <taxon>Oceanospirillales</taxon>
        <taxon>Halomonadaceae</taxon>
        <taxon>Halomonas</taxon>
    </lineage>
</organism>
<dbReference type="InterPro" id="IPR014917">
    <property type="entry name" value="DUF1800"/>
</dbReference>
<name>A0A1M6NYQ6_9GAMM</name>
<evidence type="ECO:0000313" key="3">
    <source>
        <dbReference type="Proteomes" id="UP000184248"/>
    </source>
</evidence>
<dbReference type="EMBL" id="FRAL01000001">
    <property type="protein sequence ID" value="SHK00823.1"/>
    <property type="molecule type" value="Genomic_DNA"/>
</dbReference>
<dbReference type="Pfam" id="PF08811">
    <property type="entry name" value="DUF1800"/>
    <property type="match status" value="1"/>
</dbReference>
<gene>
    <name evidence="2" type="ORF">SAMN05192556_101563</name>
</gene>
<dbReference type="AlphaFoldDB" id="A0A1M6NYQ6"/>
<dbReference type="Proteomes" id="UP000184248">
    <property type="component" value="Unassembled WGS sequence"/>
</dbReference>
<evidence type="ECO:0000256" key="1">
    <source>
        <dbReference type="SAM" id="MobiDB-lite"/>
    </source>
</evidence>
<proteinExistence type="predicted"/>
<keyword evidence="3" id="KW-1185">Reference proteome</keyword>
<dbReference type="OrthoDB" id="9772295at2"/>
<feature type="region of interest" description="Disordered" evidence="1">
    <location>
        <begin position="247"/>
        <end position="266"/>
    </location>
</feature>
<dbReference type="RefSeq" id="WP_064698375.1">
    <property type="nucleotide sequence ID" value="NZ_BDEO01000001.1"/>
</dbReference>
<evidence type="ECO:0000313" key="2">
    <source>
        <dbReference type="EMBL" id="SHK00823.1"/>
    </source>
</evidence>
<reference evidence="3" key="1">
    <citation type="submission" date="2016-11" db="EMBL/GenBank/DDBJ databases">
        <authorList>
            <person name="Varghese N."/>
            <person name="Submissions S."/>
        </authorList>
    </citation>
    <scope>NUCLEOTIDE SEQUENCE [LARGE SCALE GENOMIC DNA]</scope>
    <source>
        <strain evidence="3">ALO Sharm</strain>
    </source>
</reference>